<organism evidence="2 3">
    <name type="scientific">Paramuricea clavata</name>
    <name type="common">Red gorgonian</name>
    <name type="synonym">Violescent sea-whip</name>
    <dbReference type="NCBI Taxonomy" id="317549"/>
    <lineage>
        <taxon>Eukaryota</taxon>
        <taxon>Metazoa</taxon>
        <taxon>Cnidaria</taxon>
        <taxon>Anthozoa</taxon>
        <taxon>Octocorallia</taxon>
        <taxon>Malacalcyonacea</taxon>
        <taxon>Plexauridae</taxon>
        <taxon>Paramuricea</taxon>
    </lineage>
</organism>
<keyword evidence="3" id="KW-1185">Reference proteome</keyword>
<dbReference type="PANTHER" id="PTHR47018:SF1">
    <property type="entry name" value="TESMIN_TSO1-LIKE CXC DOMAIN-CONTAINING PROTEIN"/>
    <property type="match status" value="1"/>
</dbReference>
<dbReference type="EMBL" id="CACRXK020000283">
    <property type="protein sequence ID" value="CAB3980353.1"/>
    <property type="molecule type" value="Genomic_DNA"/>
</dbReference>
<dbReference type="AlphaFoldDB" id="A0A7D9DBB4"/>
<dbReference type="PANTHER" id="PTHR47018">
    <property type="entry name" value="CXC DOMAIN-CONTAINING PROTEIN-RELATED"/>
    <property type="match status" value="1"/>
</dbReference>
<accession>A0A7D9DBB4</accession>
<gene>
    <name evidence="2" type="ORF">PACLA_8A004369</name>
</gene>
<dbReference type="OrthoDB" id="5988393at2759"/>
<comment type="caution">
    <text evidence="2">The sequence shown here is derived from an EMBL/GenBank/DDBJ whole genome shotgun (WGS) entry which is preliminary data.</text>
</comment>
<feature type="region of interest" description="Disordered" evidence="1">
    <location>
        <begin position="98"/>
        <end position="128"/>
    </location>
</feature>
<protein>
    <submittedName>
        <fullName evidence="2">Uncharacterized protein</fullName>
    </submittedName>
</protein>
<feature type="compositionally biased region" description="Low complexity" evidence="1">
    <location>
        <begin position="116"/>
        <end position="128"/>
    </location>
</feature>
<sequence>MEEVSRLTDWTRCAICQNDKNEPLRCPAESIAKSNIGAGYNTLAHNIAELSNLGCLPNDFDGLSRLDEGDGLEETFSRRRARWHLSCYGKFNSTKVERARKRRASSDKQAVGGKYTRSSVSTSATRSTAEAGNTAPTCFLCDEPGMLKKALHQVSTLNLDLRVRQCAYTLQDERLLAKLSAGDLVALEARHHAPCIVSLYKKARVAQEKDVEEEVDQRPDGIVLAELVTYIEERRATSDKEHPAVFKLSTLGNMYNTRIAQLLNESTPRSKYPTQLKERILTQLPGLQDYKQGQNVYLAFGDDLGATVHSVHESCDEEAIHLARAASILRKDIFSKKCQFDGSFEQECQLKSVPALLLSLVNMILYGPSIDMQSSAMSKSQAGLTISQVIQFNSFIRRRGEDAKQERRNKNRETPPALFIGLSIHARTCSCDLIETMHDLGLSVSYDRVLAISTDLGNAVCRRYQEDGVVCPPNLRLELFTTAAVDNIDHNPSSTTENDLFHGTGISLFQHVTADVPGIARERTPLMKSAEGTKKVIALPESYTQVPPAALPNMPQQQTEDGDNIAYHCAVGLIQKAVSATSAVSALLPLFPDEAKSVAMIKHSMDVIKASVEYINPGQVPVIAFDQPLYALAKQIQWNWRDLYGEQKFVVMFGGLHIEQAFLKTLGSWLEDSGWTAVLVDADVASSGTADSFIKVANIKQTRKAHQVTVSALHVLLQNAYAKYQQDVDDDDCALPFDDWCTQQVLQVPQFHFWYLTMQLELLLLVFVKSIRQANFSLFIDSIAKMLPWFFALNHHNYARWLSVHLLDMRALPHTAPDVACRFDDGFFTVNKSSKRFSAIAIDQAHEQNNVIVKGDGSAVGLTENASALRRWMVSGPEIAQVVNEFDDEIKVASSNDVKTDHHEQNRSFQMTSFKDVKALVASMEDLGNPFIEESKELLVLDTAKDIASPEALKTLREIETIGKEQSDTFVKECLVERTKSLYDPIKKNKLYLFSTPTPKKSKASQQVSSLKSNCALFARLYISCQSRDGDLDEFLNTKTKVVLHLCLI</sequence>
<dbReference type="Proteomes" id="UP001152795">
    <property type="component" value="Unassembled WGS sequence"/>
</dbReference>
<reference evidence="2" key="1">
    <citation type="submission" date="2020-04" db="EMBL/GenBank/DDBJ databases">
        <authorList>
            <person name="Alioto T."/>
            <person name="Alioto T."/>
            <person name="Gomez Garrido J."/>
        </authorList>
    </citation>
    <scope>NUCLEOTIDE SEQUENCE</scope>
    <source>
        <strain evidence="2">A484AB</strain>
    </source>
</reference>
<name>A0A7D9DBB4_PARCT</name>
<evidence type="ECO:0000313" key="3">
    <source>
        <dbReference type="Proteomes" id="UP001152795"/>
    </source>
</evidence>
<evidence type="ECO:0000313" key="2">
    <source>
        <dbReference type="EMBL" id="CAB3980353.1"/>
    </source>
</evidence>
<evidence type="ECO:0000256" key="1">
    <source>
        <dbReference type="SAM" id="MobiDB-lite"/>
    </source>
</evidence>
<proteinExistence type="predicted"/>